<dbReference type="Proteomes" id="UP001142810">
    <property type="component" value="Unassembled WGS sequence"/>
</dbReference>
<feature type="signal peptide" evidence="1">
    <location>
        <begin position="1"/>
        <end position="21"/>
    </location>
</feature>
<name>A0ABT3PAX4_9ALTE</name>
<accession>A0ABT3PAX4</accession>
<dbReference type="EMBL" id="JAPFRD010000013">
    <property type="protein sequence ID" value="MCW8109929.1"/>
    <property type="molecule type" value="Genomic_DNA"/>
</dbReference>
<evidence type="ECO:0008006" key="4">
    <source>
        <dbReference type="Google" id="ProtNLM"/>
    </source>
</evidence>
<proteinExistence type="predicted"/>
<protein>
    <recommendedName>
        <fullName evidence="4">DUF4402 domain-containing protein</fullName>
    </recommendedName>
</protein>
<feature type="chain" id="PRO_5045406701" description="DUF4402 domain-containing protein" evidence="1">
    <location>
        <begin position="22"/>
        <end position="156"/>
    </location>
</feature>
<organism evidence="2 3">
    <name type="scientific">Alteromonas aquimaris</name>
    <dbReference type="NCBI Taxonomy" id="2998417"/>
    <lineage>
        <taxon>Bacteria</taxon>
        <taxon>Pseudomonadati</taxon>
        <taxon>Pseudomonadota</taxon>
        <taxon>Gammaproteobacteria</taxon>
        <taxon>Alteromonadales</taxon>
        <taxon>Alteromonadaceae</taxon>
        <taxon>Alteromonas/Salinimonas group</taxon>
        <taxon>Alteromonas</taxon>
    </lineage>
</organism>
<keyword evidence="1" id="KW-0732">Signal</keyword>
<evidence type="ECO:0000313" key="3">
    <source>
        <dbReference type="Proteomes" id="UP001142810"/>
    </source>
</evidence>
<sequence length="156" mass="16635">MRRTQLLGLHFLLVLPCFCEAAITITKMNDINLGLLKAGPAGRQWIVGTDGSLTGTGQADYVSGAAAGEIVVTDTSAPAMVQIQALNITSYNGFQVNQILCRYGNGSQTRCDLSGYSITTNNMSISLKVGIDVESTQYHYGGDNAGVDFDISITYQ</sequence>
<comment type="caution">
    <text evidence="2">The sequence shown here is derived from an EMBL/GenBank/DDBJ whole genome shotgun (WGS) entry which is preliminary data.</text>
</comment>
<gene>
    <name evidence="2" type="ORF">OPS25_15590</name>
</gene>
<dbReference type="RefSeq" id="WP_265618816.1">
    <property type="nucleotide sequence ID" value="NZ_JAPFRD010000013.1"/>
</dbReference>
<evidence type="ECO:0000313" key="2">
    <source>
        <dbReference type="EMBL" id="MCW8109929.1"/>
    </source>
</evidence>
<reference evidence="2" key="1">
    <citation type="submission" date="2022-11" db="EMBL/GenBank/DDBJ databases">
        <title>Alteromonas sp. nov., isolated from sea water of the Qingdao.</title>
        <authorList>
            <person name="Wang Q."/>
        </authorList>
    </citation>
    <scope>NUCLEOTIDE SEQUENCE</scope>
    <source>
        <strain evidence="2">ASW11-7</strain>
    </source>
</reference>
<evidence type="ECO:0000256" key="1">
    <source>
        <dbReference type="SAM" id="SignalP"/>
    </source>
</evidence>
<keyword evidence="3" id="KW-1185">Reference proteome</keyword>